<dbReference type="AlphaFoldDB" id="A0A9X3S660"/>
<keyword evidence="4" id="KW-1185">Reference proteome</keyword>
<dbReference type="Gene3D" id="3.50.50.60">
    <property type="entry name" value="FAD/NAD(P)-binding domain"/>
    <property type="match status" value="1"/>
</dbReference>
<accession>A0A9X3S660</accession>
<protein>
    <submittedName>
        <fullName evidence="3">NAD(P)-binding domain-containing protein</fullName>
    </submittedName>
</protein>
<feature type="domain" description="FAD/NAD(P)-binding" evidence="2">
    <location>
        <begin position="253"/>
        <end position="321"/>
    </location>
</feature>
<reference evidence="3" key="1">
    <citation type="submission" date="2022-10" db="EMBL/GenBank/DDBJ databases">
        <title>The WGS of Solirubrobacter ginsenosidimutans DSM 21036.</title>
        <authorList>
            <person name="Jiang Z."/>
        </authorList>
    </citation>
    <scope>NUCLEOTIDE SEQUENCE</scope>
    <source>
        <strain evidence="3">DSM 21036</strain>
    </source>
</reference>
<dbReference type="Pfam" id="PF13738">
    <property type="entry name" value="Pyr_redox_3"/>
    <property type="match status" value="1"/>
</dbReference>
<evidence type="ECO:0000313" key="4">
    <source>
        <dbReference type="Proteomes" id="UP001149140"/>
    </source>
</evidence>
<evidence type="ECO:0000259" key="2">
    <source>
        <dbReference type="Pfam" id="PF07992"/>
    </source>
</evidence>
<dbReference type="SUPFAM" id="SSF51905">
    <property type="entry name" value="FAD/NAD(P)-binding domain"/>
    <property type="match status" value="1"/>
</dbReference>
<sequence>MLVIGAGPYGLAAAKAARDKGLETRVLGRHMSFWREHMPADMFLRSGPDWHLDPAYELTLERFLQLHGETPDPLPVGLFLQYADWFTQQAQITVEDERVTTLKTGFEAELESGETIRARHVIAAPGIAHFRHTPAWAGPDDVHTCDLVDLGELAGADVLIVGGRQSAYEWAALLGEHGARRIDVVHRHAAPRFERVSWRFVDPLIDQTLATDGWWRTLEQAERDAIARRFWEVGRLTLEHWLTPRLERAPLHVHEHTDVVDRTRLSDGTVISPDRVVLATGYKAELAKVPYLAGLAIETRDGFPVLDAHMQTSVPGLYIPGFAATQDFGPFFGFVKGAPAAAELIAGNIG</sequence>
<proteinExistence type="predicted"/>
<gene>
    <name evidence="3" type="ORF">OM076_19100</name>
</gene>
<keyword evidence="1" id="KW-0560">Oxidoreductase</keyword>
<name>A0A9X3S660_9ACTN</name>
<evidence type="ECO:0000256" key="1">
    <source>
        <dbReference type="ARBA" id="ARBA00023002"/>
    </source>
</evidence>
<dbReference type="Pfam" id="PF07992">
    <property type="entry name" value="Pyr_redox_2"/>
    <property type="match status" value="1"/>
</dbReference>
<dbReference type="PANTHER" id="PTHR43539:SF78">
    <property type="entry name" value="FLAVIN-CONTAINING MONOOXYGENASE"/>
    <property type="match status" value="1"/>
</dbReference>
<dbReference type="EMBL" id="JAPDOD010000018">
    <property type="protein sequence ID" value="MDA0162388.1"/>
    <property type="molecule type" value="Genomic_DNA"/>
</dbReference>
<dbReference type="InterPro" id="IPR050982">
    <property type="entry name" value="Auxin_biosynth/cation_transpt"/>
</dbReference>
<dbReference type="InterPro" id="IPR023753">
    <property type="entry name" value="FAD/NAD-binding_dom"/>
</dbReference>
<dbReference type="GO" id="GO:0050660">
    <property type="term" value="F:flavin adenine dinucleotide binding"/>
    <property type="evidence" value="ECO:0007669"/>
    <property type="project" value="TreeGrafter"/>
</dbReference>
<dbReference type="Proteomes" id="UP001149140">
    <property type="component" value="Unassembled WGS sequence"/>
</dbReference>
<dbReference type="PANTHER" id="PTHR43539">
    <property type="entry name" value="FLAVIN-BINDING MONOOXYGENASE-LIKE PROTEIN (AFU_ORTHOLOGUE AFUA_4G09220)"/>
    <property type="match status" value="1"/>
</dbReference>
<dbReference type="GO" id="GO:0004497">
    <property type="term" value="F:monooxygenase activity"/>
    <property type="evidence" value="ECO:0007669"/>
    <property type="project" value="TreeGrafter"/>
</dbReference>
<dbReference type="PRINTS" id="PR00368">
    <property type="entry name" value="FADPNR"/>
</dbReference>
<organism evidence="3 4">
    <name type="scientific">Solirubrobacter ginsenosidimutans</name>
    <dbReference type="NCBI Taxonomy" id="490573"/>
    <lineage>
        <taxon>Bacteria</taxon>
        <taxon>Bacillati</taxon>
        <taxon>Actinomycetota</taxon>
        <taxon>Thermoleophilia</taxon>
        <taxon>Solirubrobacterales</taxon>
        <taxon>Solirubrobacteraceae</taxon>
        <taxon>Solirubrobacter</taxon>
    </lineage>
</organism>
<comment type="caution">
    <text evidence="3">The sequence shown here is derived from an EMBL/GenBank/DDBJ whole genome shotgun (WGS) entry which is preliminary data.</text>
</comment>
<dbReference type="InterPro" id="IPR036188">
    <property type="entry name" value="FAD/NAD-bd_sf"/>
</dbReference>
<evidence type="ECO:0000313" key="3">
    <source>
        <dbReference type="EMBL" id="MDA0162388.1"/>
    </source>
</evidence>
<dbReference type="RefSeq" id="WP_270041732.1">
    <property type="nucleotide sequence ID" value="NZ_JAPDOD010000018.1"/>
</dbReference>